<evidence type="ECO:0000313" key="2">
    <source>
        <dbReference type="Proteomes" id="UP000268313"/>
    </source>
</evidence>
<dbReference type="EMBL" id="RAWE01000104">
    <property type="protein sequence ID" value="RKG99893.1"/>
    <property type="molecule type" value="Genomic_DNA"/>
</dbReference>
<name>A0A3A8KDK0_9BACT</name>
<accession>A0A3A8KDK0</accession>
<reference evidence="2" key="1">
    <citation type="submission" date="2018-09" db="EMBL/GenBank/DDBJ databases">
        <authorList>
            <person name="Livingstone P.G."/>
            <person name="Whitworth D.E."/>
        </authorList>
    </citation>
    <scope>NUCLEOTIDE SEQUENCE [LARGE SCALE GENOMIC DNA]</scope>
    <source>
        <strain evidence="2">CA043D</strain>
    </source>
</reference>
<protein>
    <submittedName>
        <fullName evidence="1">Uncharacterized protein</fullName>
    </submittedName>
</protein>
<organism evidence="1 2">
    <name type="scientific">Corallococcus carmarthensis</name>
    <dbReference type="NCBI Taxonomy" id="2316728"/>
    <lineage>
        <taxon>Bacteria</taxon>
        <taxon>Pseudomonadati</taxon>
        <taxon>Myxococcota</taxon>
        <taxon>Myxococcia</taxon>
        <taxon>Myxococcales</taxon>
        <taxon>Cystobacterineae</taxon>
        <taxon>Myxococcaceae</taxon>
        <taxon>Corallococcus</taxon>
    </lineage>
</organism>
<dbReference type="AlphaFoldDB" id="A0A3A8KDK0"/>
<gene>
    <name evidence="1" type="ORF">D7X32_25165</name>
</gene>
<keyword evidence="2" id="KW-1185">Reference proteome</keyword>
<dbReference type="Proteomes" id="UP000268313">
    <property type="component" value="Unassembled WGS sequence"/>
</dbReference>
<dbReference type="RefSeq" id="WP_120605111.1">
    <property type="nucleotide sequence ID" value="NZ_JABFJX010000054.1"/>
</dbReference>
<evidence type="ECO:0000313" key="1">
    <source>
        <dbReference type="EMBL" id="RKG99893.1"/>
    </source>
</evidence>
<sequence>MAFDDTPSERRSIISGMRVRSADGKLLGYVALIGQEHLYVRSSPFVRHRHWKEVPLSAVGRVLQGAVVLKEGTGPLTHADASFHGEITTQTLPLALGMAPAHA</sequence>
<comment type="caution">
    <text evidence="1">The sequence shown here is derived from an EMBL/GenBank/DDBJ whole genome shotgun (WGS) entry which is preliminary data.</text>
</comment>
<dbReference type="OrthoDB" id="5382881at2"/>
<proteinExistence type="predicted"/>